<evidence type="ECO:0000256" key="1">
    <source>
        <dbReference type="ARBA" id="ARBA00012528"/>
    </source>
</evidence>
<evidence type="ECO:0000313" key="5">
    <source>
        <dbReference type="Proteomes" id="UP001209681"/>
    </source>
</evidence>
<dbReference type="InterPro" id="IPR050469">
    <property type="entry name" value="Diguanylate_Cyclase"/>
</dbReference>
<dbReference type="PROSITE" id="PS50887">
    <property type="entry name" value="GGDEF"/>
    <property type="match status" value="1"/>
</dbReference>
<dbReference type="RefSeq" id="WP_265426295.1">
    <property type="nucleotide sequence ID" value="NZ_JAPFPW010000034.1"/>
</dbReference>
<name>A0ABT3ND14_9BACT</name>
<dbReference type="PANTHER" id="PTHR45138">
    <property type="entry name" value="REGULATORY COMPONENTS OF SENSORY TRANSDUCTION SYSTEM"/>
    <property type="match status" value="1"/>
</dbReference>
<dbReference type="SUPFAM" id="SSF55073">
    <property type="entry name" value="Nucleotide cyclase"/>
    <property type="match status" value="1"/>
</dbReference>
<keyword evidence="5" id="KW-1185">Reference proteome</keyword>
<dbReference type="PANTHER" id="PTHR45138:SF9">
    <property type="entry name" value="DIGUANYLATE CYCLASE DGCM-RELATED"/>
    <property type="match status" value="1"/>
</dbReference>
<protein>
    <recommendedName>
        <fullName evidence="1">diguanylate cyclase</fullName>
        <ecNumber evidence="1">2.7.7.65</ecNumber>
    </recommendedName>
</protein>
<dbReference type="EMBL" id="JAPFPW010000034">
    <property type="protein sequence ID" value="MCW7755351.1"/>
    <property type="molecule type" value="Genomic_DNA"/>
</dbReference>
<sequence>MKPHSYAHATLKESMRTIARMLGWVRNTDYRLLNEYLLVMQEKEDLDSLLAEVARCLSEMLDYRLFAFVIQDESGVDAWIDPTMFRDAFSRIVQDDLRLDSDKDIRFMGSEDAKAEQVCIAKKDLEVRTFREASFTAHLYLSTGRTLLPYHDDILESLLSGLRVSLINHVRIRRLEGAVSEDFLTGCYNRREFDRQLERHVAGVQRHGKDFAVVLFDLDHFKGINDTFGHPAGDRVLRSVAKAVQHTIRTGDVLCRYGGEEFAILLPETDGMKAADLAERLRVSIQGLCIKDDDNFLISVTASFGVASADSRMSAGDLLVEADAMLYRAKNEGRNRVVLSQD</sequence>
<dbReference type="Gene3D" id="3.30.70.270">
    <property type="match status" value="1"/>
</dbReference>
<organism evidence="4 5">
    <name type="scientific">Desulfobotulus pelophilus</name>
    <dbReference type="NCBI Taxonomy" id="2823377"/>
    <lineage>
        <taxon>Bacteria</taxon>
        <taxon>Pseudomonadati</taxon>
        <taxon>Thermodesulfobacteriota</taxon>
        <taxon>Desulfobacteria</taxon>
        <taxon>Desulfobacterales</taxon>
        <taxon>Desulfobacteraceae</taxon>
        <taxon>Desulfobotulus</taxon>
    </lineage>
</organism>
<dbReference type="InterPro" id="IPR029787">
    <property type="entry name" value="Nucleotide_cyclase"/>
</dbReference>
<proteinExistence type="predicted"/>
<dbReference type="InterPro" id="IPR043128">
    <property type="entry name" value="Rev_trsase/Diguanyl_cyclase"/>
</dbReference>
<dbReference type="SMART" id="SM00267">
    <property type="entry name" value="GGDEF"/>
    <property type="match status" value="1"/>
</dbReference>
<feature type="domain" description="GGDEF" evidence="3">
    <location>
        <begin position="209"/>
        <end position="342"/>
    </location>
</feature>
<evidence type="ECO:0000313" key="4">
    <source>
        <dbReference type="EMBL" id="MCW7755351.1"/>
    </source>
</evidence>
<dbReference type="EC" id="2.7.7.65" evidence="1"/>
<evidence type="ECO:0000259" key="3">
    <source>
        <dbReference type="PROSITE" id="PS50887"/>
    </source>
</evidence>
<accession>A0ABT3ND14</accession>
<dbReference type="Pfam" id="PF00990">
    <property type="entry name" value="GGDEF"/>
    <property type="match status" value="1"/>
</dbReference>
<reference evidence="4 5" key="1">
    <citation type="submission" date="2022-11" db="EMBL/GenBank/DDBJ databases">
        <title>Desulfobotulus tamanensis H1 sp. nov. - anaerobic, alkaliphilic, sulphate reducing bacterium isolated from terrestrial mud volcano.</title>
        <authorList>
            <person name="Frolova A."/>
            <person name="Merkel A.Y."/>
            <person name="Slobodkin A.I."/>
        </authorList>
    </citation>
    <scope>NUCLEOTIDE SEQUENCE [LARGE SCALE GENOMIC DNA]</scope>
    <source>
        <strain evidence="4 5">H1</strain>
    </source>
</reference>
<evidence type="ECO:0000256" key="2">
    <source>
        <dbReference type="ARBA" id="ARBA00034247"/>
    </source>
</evidence>
<comment type="catalytic activity">
    <reaction evidence="2">
        <text>2 GTP = 3',3'-c-di-GMP + 2 diphosphate</text>
        <dbReference type="Rhea" id="RHEA:24898"/>
        <dbReference type="ChEBI" id="CHEBI:33019"/>
        <dbReference type="ChEBI" id="CHEBI:37565"/>
        <dbReference type="ChEBI" id="CHEBI:58805"/>
        <dbReference type="EC" id="2.7.7.65"/>
    </reaction>
</comment>
<comment type="caution">
    <text evidence="4">The sequence shown here is derived from an EMBL/GenBank/DDBJ whole genome shotgun (WGS) entry which is preliminary data.</text>
</comment>
<dbReference type="InterPro" id="IPR000160">
    <property type="entry name" value="GGDEF_dom"/>
</dbReference>
<dbReference type="CDD" id="cd01949">
    <property type="entry name" value="GGDEF"/>
    <property type="match status" value="1"/>
</dbReference>
<gene>
    <name evidence="4" type="ORF">OOT00_15310</name>
</gene>
<dbReference type="Proteomes" id="UP001209681">
    <property type="component" value="Unassembled WGS sequence"/>
</dbReference>
<dbReference type="NCBIfam" id="TIGR00254">
    <property type="entry name" value="GGDEF"/>
    <property type="match status" value="1"/>
</dbReference>